<dbReference type="AlphaFoldDB" id="A0A2P9AMY4"/>
<protein>
    <submittedName>
        <fullName evidence="1">Uncharacterized protein</fullName>
    </submittedName>
</protein>
<name>A0A2P9AMY4_9HYPH</name>
<evidence type="ECO:0000313" key="1">
    <source>
        <dbReference type="EMBL" id="SJM32512.1"/>
    </source>
</evidence>
<dbReference type="Proteomes" id="UP000245698">
    <property type="component" value="Unassembled WGS sequence"/>
</dbReference>
<gene>
    <name evidence="1" type="ORF">BQ8482_290107</name>
</gene>
<sequence>MADLKKPAAALASAAPWSSRPCRERLGAASFCKNVFDAAAIAGIPEPTKQDAARDFLVLPQERLAHYRKARLKFVAGTLRAKRATMVFDTYAR</sequence>
<dbReference type="RefSeq" id="WP_208867798.1">
    <property type="nucleotide sequence ID" value="NZ_FUIG01000036.1"/>
</dbReference>
<dbReference type="EMBL" id="FUIG01000036">
    <property type="protein sequence ID" value="SJM32512.1"/>
    <property type="molecule type" value="Genomic_DNA"/>
</dbReference>
<accession>A0A2P9AMY4</accession>
<proteinExistence type="predicted"/>
<evidence type="ECO:0000313" key="2">
    <source>
        <dbReference type="Proteomes" id="UP000245698"/>
    </source>
</evidence>
<reference evidence="2" key="1">
    <citation type="submission" date="2016-12" db="EMBL/GenBank/DDBJ databases">
        <authorList>
            <person name="Brunel B."/>
        </authorList>
    </citation>
    <scope>NUCLEOTIDE SEQUENCE [LARGE SCALE GENOMIC DNA]</scope>
</reference>
<organism evidence="1 2">
    <name type="scientific">Mesorhizobium delmotii</name>
    <dbReference type="NCBI Taxonomy" id="1631247"/>
    <lineage>
        <taxon>Bacteria</taxon>
        <taxon>Pseudomonadati</taxon>
        <taxon>Pseudomonadota</taxon>
        <taxon>Alphaproteobacteria</taxon>
        <taxon>Hyphomicrobiales</taxon>
        <taxon>Phyllobacteriaceae</taxon>
        <taxon>Mesorhizobium</taxon>
    </lineage>
</organism>
<keyword evidence="2" id="KW-1185">Reference proteome</keyword>